<dbReference type="Pfam" id="PF08713">
    <property type="entry name" value="DNA_alkylation"/>
    <property type="match status" value="1"/>
</dbReference>
<gene>
    <name evidence="1" type="ORF">FB471_1164</name>
</gene>
<dbReference type="RefSeq" id="WP_141996277.1">
    <property type="nucleotide sequence ID" value="NZ_VFML01000001.1"/>
</dbReference>
<proteinExistence type="predicted"/>
<dbReference type="Gene3D" id="1.25.10.90">
    <property type="match status" value="1"/>
</dbReference>
<dbReference type="CDD" id="cd07064">
    <property type="entry name" value="AlkD_like_1"/>
    <property type="match status" value="1"/>
</dbReference>
<dbReference type="PANTHER" id="PTHR34070">
    <property type="entry name" value="ARMADILLO-TYPE FOLD"/>
    <property type="match status" value="1"/>
</dbReference>
<reference evidence="1 2" key="1">
    <citation type="submission" date="2019-06" db="EMBL/GenBank/DDBJ databases">
        <title>Sequencing the genomes of 1000 actinobacteria strains.</title>
        <authorList>
            <person name="Klenk H.-P."/>
        </authorList>
    </citation>
    <scope>NUCLEOTIDE SEQUENCE [LARGE SCALE GENOMIC DNA]</scope>
    <source>
        <strain evidence="1 2">DSM 45679</strain>
    </source>
</reference>
<dbReference type="Proteomes" id="UP000320876">
    <property type="component" value="Unassembled WGS sequence"/>
</dbReference>
<accession>A0A542DEI1</accession>
<dbReference type="PANTHER" id="PTHR34070:SF1">
    <property type="entry name" value="DNA ALKYLATION REPAIR PROTEIN"/>
    <property type="match status" value="1"/>
</dbReference>
<dbReference type="AlphaFoldDB" id="A0A542DEI1"/>
<sequence length="232" mass="26459">MSLIEAVRTGLADLADPAKAPAMRAYMKSELPFRGVAKPARQRLGRQVFAEHPLPDVETWTATVLELWRGARYREERYLALDLTGHRSYSAWQGPELLPLYEELIVTGAWWDFVDEIAAHRVGPILRASPEAVDPVLRDWANGVDRWKRRGAVICQLGSKKDTRTRLLEYCVEANIDDPDFFLRKGIGWALRQYARVDPDWVRAFVRTHPGLSPLSRREALRHLEGNDGAHP</sequence>
<dbReference type="SUPFAM" id="SSF48371">
    <property type="entry name" value="ARM repeat"/>
    <property type="match status" value="1"/>
</dbReference>
<evidence type="ECO:0000313" key="1">
    <source>
        <dbReference type="EMBL" id="TQJ01479.1"/>
    </source>
</evidence>
<organism evidence="1 2">
    <name type="scientific">Amycolatopsis cihanbeyliensis</name>
    <dbReference type="NCBI Taxonomy" id="1128664"/>
    <lineage>
        <taxon>Bacteria</taxon>
        <taxon>Bacillati</taxon>
        <taxon>Actinomycetota</taxon>
        <taxon>Actinomycetes</taxon>
        <taxon>Pseudonocardiales</taxon>
        <taxon>Pseudonocardiaceae</taxon>
        <taxon>Amycolatopsis</taxon>
    </lineage>
</organism>
<dbReference type="OrthoDB" id="9775346at2"/>
<name>A0A542DEI1_AMYCI</name>
<dbReference type="EMBL" id="VFML01000001">
    <property type="protein sequence ID" value="TQJ01479.1"/>
    <property type="molecule type" value="Genomic_DNA"/>
</dbReference>
<protein>
    <submittedName>
        <fullName evidence="1">3-methyladenine DNA glycosylase AlkD</fullName>
    </submittedName>
</protein>
<comment type="caution">
    <text evidence="1">The sequence shown here is derived from an EMBL/GenBank/DDBJ whole genome shotgun (WGS) entry which is preliminary data.</text>
</comment>
<dbReference type="InterPro" id="IPR014825">
    <property type="entry name" value="DNA_alkylation"/>
</dbReference>
<keyword evidence="2" id="KW-1185">Reference proteome</keyword>
<evidence type="ECO:0000313" key="2">
    <source>
        <dbReference type="Proteomes" id="UP000320876"/>
    </source>
</evidence>
<dbReference type="InterPro" id="IPR016024">
    <property type="entry name" value="ARM-type_fold"/>
</dbReference>